<evidence type="ECO:0000313" key="3">
    <source>
        <dbReference type="EMBL" id="HGY10367.1"/>
    </source>
</evidence>
<dbReference type="Proteomes" id="UP000885759">
    <property type="component" value="Unassembled WGS sequence"/>
</dbReference>
<comment type="caution">
    <text evidence="3">The sequence shown here is derived from an EMBL/GenBank/DDBJ whole genome shotgun (WGS) entry which is preliminary data.</text>
</comment>
<keyword evidence="1" id="KW-1133">Transmembrane helix</keyword>
<proteinExistence type="predicted"/>
<accession>A0A7C4V6X9</accession>
<dbReference type="AlphaFoldDB" id="A0A7C4V6X9"/>
<dbReference type="Pfam" id="PF13163">
    <property type="entry name" value="DUF3999"/>
    <property type="match status" value="1"/>
</dbReference>
<keyword evidence="2" id="KW-0732">Signal</keyword>
<name>A0A7C4V6X9_9DEIN</name>
<feature type="chain" id="PRO_5027781999" evidence="2">
    <location>
        <begin position="21"/>
        <end position="450"/>
    </location>
</feature>
<protein>
    <submittedName>
        <fullName evidence="3">DUF3999 domain-containing protein</fullName>
    </submittedName>
</protein>
<feature type="transmembrane region" description="Helical" evidence="1">
    <location>
        <begin position="422"/>
        <end position="443"/>
    </location>
</feature>
<dbReference type="EMBL" id="DRPZ01000251">
    <property type="protein sequence ID" value="HGY10367.1"/>
    <property type="molecule type" value="Genomic_DNA"/>
</dbReference>
<sequence length="450" mass="49755">MKPIHLFMLGALFLWPAAQAEDALTPEDFAVGFPLQTEGEYGAYALELNEAVYRAAATPDLSDLRVFDNRGTAQPHVLDLPQAVAAVQNVDLPLFPLRRSSPESQAPEEVLVETGPGGTVVRIRNGDAKADRSRLWGFLLDLKPLEGRAARLEFHWRPPEEGFVTRITLEGSDDLTRWHPLVQASLAELATKGQRIVRNAIDVPFPTPRYLRFAWPSTTGPRLEGVVARVRGNAEPAPLHWLEPTAVSDPEGGWRYDAGGFFPLRRLVVLPAENSLAKVRVESRLSDTATWRLRYRGLAYRLKVDGALLESDPVDLRSSDRFWRVVVEQSWSPGGSAPRLQLGWQPHRLRFSAGGEPPYLLAVGSVHAGPVDPALEQGFRSLLNTLPADAVGKARLETEVTLGGQAALVVPEPPRPLPWRIWILWSVLGLGVLVVAAMVRSLVREMRIQE</sequence>
<feature type="signal peptide" evidence="2">
    <location>
        <begin position="1"/>
        <end position="20"/>
    </location>
</feature>
<gene>
    <name evidence="3" type="ORF">ENK37_10025</name>
</gene>
<evidence type="ECO:0000256" key="2">
    <source>
        <dbReference type="SAM" id="SignalP"/>
    </source>
</evidence>
<dbReference type="InterPro" id="IPR025060">
    <property type="entry name" value="DUF3999"/>
</dbReference>
<keyword evidence="1" id="KW-0472">Membrane</keyword>
<organism evidence="3">
    <name type="scientific">Oceanithermus profundus</name>
    <dbReference type="NCBI Taxonomy" id="187137"/>
    <lineage>
        <taxon>Bacteria</taxon>
        <taxon>Thermotogati</taxon>
        <taxon>Deinococcota</taxon>
        <taxon>Deinococci</taxon>
        <taxon>Thermales</taxon>
        <taxon>Thermaceae</taxon>
        <taxon>Oceanithermus</taxon>
    </lineage>
</organism>
<reference evidence="3" key="1">
    <citation type="journal article" date="2020" name="mSystems">
        <title>Genome- and Community-Level Interaction Insights into Carbon Utilization and Element Cycling Functions of Hydrothermarchaeota in Hydrothermal Sediment.</title>
        <authorList>
            <person name="Zhou Z."/>
            <person name="Liu Y."/>
            <person name="Xu W."/>
            <person name="Pan J."/>
            <person name="Luo Z.H."/>
            <person name="Li M."/>
        </authorList>
    </citation>
    <scope>NUCLEOTIDE SEQUENCE [LARGE SCALE GENOMIC DNA]</scope>
    <source>
        <strain evidence="3">HyVt-570</strain>
    </source>
</reference>
<evidence type="ECO:0000256" key="1">
    <source>
        <dbReference type="SAM" id="Phobius"/>
    </source>
</evidence>
<keyword evidence="1" id="KW-0812">Transmembrane</keyword>